<dbReference type="AlphaFoldDB" id="A0AAD6SVG8"/>
<dbReference type="Proteomes" id="UP001218188">
    <property type="component" value="Unassembled WGS sequence"/>
</dbReference>
<gene>
    <name evidence="1" type="ORF">C8F04DRAFT_1104758</name>
</gene>
<organism evidence="1 2">
    <name type="scientific">Mycena alexandri</name>
    <dbReference type="NCBI Taxonomy" id="1745969"/>
    <lineage>
        <taxon>Eukaryota</taxon>
        <taxon>Fungi</taxon>
        <taxon>Dikarya</taxon>
        <taxon>Basidiomycota</taxon>
        <taxon>Agaricomycotina</taxon>
        <taxon>Agaricomycetes</taxon>
        <taxon>Agaricomycetidae</taxon>
        <taxon>Agaricales</taxon>
        <taxon>Marasmiineae</taxon>
        <taxon>Mycenaceae</taxon>
        <taxon>Mycena</taxon>
    </lineage>
</organism>
<keyword evidence="2" id="KW-1185">Reference proteome</keyword>
<proteinExistence type="predicted"/>
<name>A0AAD6SVG8_9AGAR</name>
<dbReference type="EMBL" id="JARJCM010000065">
    <property type="protein sequence ID" value="KAJ7033445.1"/>
    <property type="molecule type" value="Genomic_DNA"/>
</dbReference>
<evidence type="ECO:0000313" key="2">
    <source>
        <dbReference type="Proteomes" id="UP001218188"/>
    </source>
</evidence>
<accession>A0AAD6SVG8</accession>
<sequence length="491" mass="54919">MEEEEEEEEEEEVGIFRAPRASGYKVYRHKGYYHVHPLHFASYPDGLGVVVAGEVPIGPEEAYQNWLKKLREELDHQLDQNRELIGIDPESSAYFISTEAPSNDQWIEWIYEIDLDHEVFLVDSRPLFALNNMPATDDEFVEYIGFDSYGNRSYKSSTPIKHIYNWKSTPPKVDDQVVHRYNARQTLNSGHAAIPKLLGSSGPVDDCETVRIALYEALVAAMMENRGFAAGNFSLETASDRTQISTALLCRGIELVQLAFGRTLLCKTYERPPATQSEFSWLATNVCLRITTHLDDERHLKKSVLELVDEIEAKPRSAATFGVLFSFFHCVVVCTDLQGGFHSTAALQFLPVTTETKIPSDHFLHDVPLEVLELIVRLLGPSDLQNLCTAIPLFEPAAEYLLRYPHIEDYRLDNRDDEDSDICTLTSVLKKRFSAVRAGSSPCILAVGIGGTSLCVEISSGGDDAALWWGIEEVNSKGSEKGDSEVDAAFS</sequence>
<evidence type="ECO:0008006" key="3">
    <source>
        <dbReference type="Google" id="ProtNLM"/>
    </source>
</evidence>
<evidence type="ECO:0000313" key="1">
    <source>
        <dbReference type="EMBL" id="KAJ7033445.1"/>
    </source>
</evidence>
<protein>
    <recommendedName>
        <fullName evidence="3">F-box domain-containing protein</fullName>
    </recommendedName>
</protein>
<comment type="caution">
    <text evidence="1">The sequence shown here is derived from an EMBL/GenBank/DDBJ whole genome shotgun (WGS) entry which is preliminary data.</text>
</comment>
<reference evidence="1" key="1">
    <citation type="submission" date="2023-03" db="EMBL/GenBank/DDBJ databases">
        <title>Massive genome expansion in bonnet fungi (Mycena s.s.) driven by repeated elements and novel gene families across ecological guilds.</title>
        <authorList>
            <consortium name="Lawrence Berkeley National Laboratory"/>
            <person name="Harder C.B."/>
            <person name="Miyauchi S."/>
            <person name="Viragh M."/>
            <person name="Kuo A."/>
            <person name="Thoen E."/>
            <person name="Andreopoulos B."/>
            <person name="Lu D."/>
            <person name="Skrede I."/>
            <person name="Drula E."/>
            <person name="Henrissat B."/>
            <person name="Morin E."/>
            <person name="Kohler A."/>
            <person name="Barry K."/>
            <person name="LaButti K."/>
            <person name="Morin E."/>
            <person name="Salamov A."/>
            <person name="Lipzen A."/>
            <person name="Mereny Z."/>
            <person name="Hegedus B."/>
            <person name="Baldrian P."/>
            <person name="Stursova M."/>
            <person name="Weitz H."/>
            <person name="Taylor A."/>
            <person name="Grigoriev I.V."/>
            <person name="Nagy L.G."/>
            <person name="Martin F."/>
            <person name="Kauserud H."/>
        </authorList>
    </citation>
    <scope>NUCLEOTIDE SEQUENCE</scope>
    <source>
        <strain evidence="1">CBHHK200</strain>
    </source>
</reference>